<evidence type="ECO:0000313" key="2">
    <source>
        <dbReference type="Proteomes" id="UP000184474"/>
    </source>
</evidence>
<dbReference type="EMBL" id="FRAA01000001">
    <property type="protein sequence ID" value="SHJ69139.1"/>
    <property type="molecule type" value="Genomic_DNA"/>
</dbReference>
<gene>
    <name evidence="1" type="ORF">SAMN04488028_101920</name>
</gene>
<reference evidence="2" key="1">
    <citation type="submission" date="2016-11" db="EMBL/GenBank/DDBJ databases">
        <authorList>
            <person name="Varghese N."/>
            <person name="Submissions S."/>
        </authorList>
    </citation>
    <scope>NUCLEOTIDE SEQUENCE [LARGE SCALE GENOMIC DNA]</scope>
    <source>
        <strain evidence="2">DSM 26134</strain>
    </source>
</reference>
<evidence type="ECO:0008006" key="3">
    <source>
        <dbReference type="Google" id="ProtNLM"/>
    </source>
</evidence>
<accession>A0A1M6LD56</accession>
<name>A0A1M6LD56_REIAG</name>
<dbReference type="STRING" id="156994.SAMN04488028_101920"/>
<protein>
    <recommendedName>
        <fullName evidence="3">TFIIE alpha subunit</fullName>
    </recommendedName>
</protein>
<dbReference type="RefSeq" id="WP_073119758.1">
    <property type="nucleotide sequence ID" value="NZ_FRAA01000001.1"/>
</dbReference>
<evidence type="ECO:0000313" key="1">
    <source>
        <dbReference type="EMBL" id="SHJ69139.1"/>
    </source>
</evidence>
<sequence length="85" mass="10006">MSDHEYDVLDELYFLVSFQELKTSVGMEEDELLSVLTKLQKKDWIKCFEEPDVELESKDVDLEINFRKYHYLATKTGLKAHTSTT</sequence>
<dbReference type="AlphaFoldDB" id="A0A1M6LD56"/>
<proteinExistence type="predicted"/>
<organism evidence="1 2">
    <name type="scientific">Reichenbachiella agariperforans</name>
    <dbReference type="NCBI Taxonomy" id="156994"/>
    <lineage>
        <taxon>Bacteria</taxon>
        <taxon>Pseudomonadati</taxon>
        <taxon>Bacteroidota</taxon>
        <taxon>Cytophagia</taxon>
        <taxon>Cytophagales</taxon>
        <taxon>Reichenbachiellaceae</taxon>
        <taxon>Reichenbachiella</taxon>
    </lineage>
</organism>
<dbReference type="Proteomes" id="UP000184474">
    <property type="component" value="Unassembled WGS sequence"/>
</dbReference>
<keyword evidence="2" id="KW-1185">Reference proteome</keyword>